<feature type="domain" description="Peptidase M20 dimerisation" evidence="8">
    <location>
        <begin position="189"/>
        <end position="292"/>
    </location>
</feature>
<evidence type="ECO:0000256" key="2">
    <source>
        <dbReference type="ARBA" id="ARBA00001947"/>
    </source>
</evidence>
<dbReference type="RefSeq" id="WP_188836044.1">
    <property type="nucleotide sequence ID" value="NZ_BMHI01000002.1"/>
</dbReference>
<dbReference type="InterPro" id="IPR036264">
    <property type="entry name" value="Bact_exopeptidase_dim_dom"/>
</dbReference>
<dbReference type="PANTHER" id="PTHR43808">
    <property type="entry name" value="ACETYLORNITHINE DEACETYLASE"/>
    <property type="match status" value="1"/>
</dbReference>
<dbReference type="EMBL" id="BMHI01000002">
    <property type="protein sequence ID" value="GGB23365.1"/>
    <property type="molecule type" value="Genomic_DNA"/>
</dbReference>
<dbReference type="Gene3D" id="3.30.70.360">
    <property type="match status" value="1"/>
</dbReference>
<dbReference type="NCBIfam" id="TIGR01910">
    <property type="entry name" value="DapE-ArgE"/>
    <property type="match status" value="1"/>
</dbReference>
<comment type="similarity">
    <text evidence="3">Belongs to the peptidase M20A family.</text>
</comment>
<dbReference type="PANTHER" id="PTHR43808:SF32">
    <property type="entry name" value="ARGE_DAPE-RELATED DEACYLASE"/>
    <property type="match status" value="1"/>
</dbReference>
<dbReference type="CDD" id="cd08659">
    <property type="entry name" value="M20_ArgE_DapE-like"/>
    <property type="match status" value="1"/>
</dbReference>
<dbReference type="SUPFAM" id="SSF53187">
    <property type="entry name" value="Zn-dependent exopeptidases"/>
    <property type="match status" value="1"/>
</dbReference>
<dbReference type="InterPro" id="IPR010182">
    <property type="entry name" value="ArgE/DapE"/>
</dbReference>
<keyword evidence="6" id="KW-0862">Zinc</keyword>
<name>A0A916WQM1_9MICO</name>
<dbReference type="GO" id="GO:0016787">
    <property type="term" value="F:hydrolase activity"/>
    <property type="evidence" value="ECO:0007669"/>
    <property type="project" value="UniProtKB-KW"/>
</dbReference>
<gene>
    <name evidence="9" type="ORF">GCM10011492_11540</name>
</gene>
<keyword evidence="7" id="KW-0170">Cobalt</keyword>
<dbReference type="InterPro" id="IPR011650">
    <property type="entry name" value="Peptidase_M20_dimer"/>
</dbReference>
<dbReference type="AlphaFoldDB" id="A0A916WQM1"/>
<dbReference type="Pfam" id="PF07687">
    <property type="entry name" value="M20_dimer"/>
    <property type="match status" value="1"/>
</dbReference>
<sequence length="398" mass="42203">MSHVESTAPTTLDADEAAELVELTRALIRIDTINPPGNERAAAELLLERARAWGLQADLVPLSDNRANLDIRLPGDGSEPALMYCGHLDTVPLGEESWTHGPHEAHLDPDGVLWGRGAVDMKGGVAAMLYGVALLARRSVRPPGDVRLLATIGEEVDCAGARAALEQGAMDEVGQLVIAEPTGMELVAAHKGALFLELTAHGRAAHAAMPEQGSNAISHLIRLLERVEQFDFGVDEHPLLGRPTVSIGTITGGSVVNIVPDHCVAQVDVRTTPDVDHAKLVQRLEKLVGAHRGDGVELELRVTGDYPAVGTSPDHPLVTAADRALSSVSDEPASRTTVSYFSDGSILQPPTGVPTLLCGPGDPNLAHQTNERVQVSELVRAARFFAELPGHVFGRSRG</sequence>
<dbReference type="Proteomes" id="UP000636793">
    <property type="component" value="Unassembled WGS sequence"/>
</dbReference>
<evidence type="ECO:0000256" key="7">
    <source>
        <dbReference type="ARBA" id="ARBA00023285"/>
    </source>
</evidence>
<evidence type="ECO:0000313" key="10">
    <source>
        <dbReference type="Proteomes" id="UP000636793"/>
    </source>
</evidence>
<protein>
    <submittedName>
        <fullName evidence="9">Peptidase M20</fullName>
    </submittedName>
</protein>
<evidence type="ECO:0000256" key="4">
    <source>
        <dbReference type="ARBA" id="ARBA00022723"/>
    </source>
</evidence>
<evidence type="ECO:0000256" key="6">
    <source>
        <dbReference type="ARBA" id="ARBA00022833"/>
    </source>
</evidence>
<dbReference type="GO" id="GO:0046872">
    <property type="term" value="F:metal ion binding"/>
    <property type="evidence" value="ECO:0007669"/>
    <property type="project" value="UniProtKB-KW"/>
</dbReference>
<reference evidence="9" key="2">
    <citation type="submission" date="2020-09" db="EMBL/GenBank/DDBJ databases">
        <authorList>
            <person name="Sun Q."/>
            <person name="Zhou Y."/>
        </authorList>
    </citation>
    <scope>NUCLEOTIDE SEQUENCE</scope>
    <source>
        <strain evidence="9">CGMCC 1.15085</strain>
    </source>
</reference>
<comment type="caution">
    <text evidence="9">The sequence shown here is derived from an EMBL/GenBank/DDBJ whole genome shotgun (WGS) entry which is preliminary data.</text>
</comment>
<comment type="cofactor">
    <cofactor evidence="2">
        <name>Zn(2+)</name>
        <dbReference type="ChEBI" id="CHEBI:29105"/>
    </cofactor>
</comment>
<evidence type="ECO:0000259" key="8">
    <source>
        <dbReference type="Pfam" id="PF07687"/>
    </source>
</evidence>
<keyword evidence="10" id="KW-1185">Reference proteome</keyword>
<dbReference type="Pfam" id="PF01546">
    <property type="entry name" value="Peptidase_M20"/>
    <property type="match status" value="1"/>
</dbReference>
<comment type="cofactor">
    <cofactor evidence="1">
        <name>Co(2+)</name>
        <dbReference type="ChEBI" id="CHEBI:48828"/>
    </cofactor>
</comment>
<accession>A0A916WQM1</accession>
<dbReference type="Gene3D" id="3.40.630.10">
    <property type="entry name" value="Zn peptidases"/>
    <property type="match status" value="2"/>
</dbReference>
<evidence type="ECO:0000256" key="5">
    <source>
        <dbReference type="ARBA" id="ARBA00022801"/>
    </source>
</evidence>
<reference evidence="9" key="1">
    <citation type="journal article" date="2014" name="Int. J. Syst. Evol. Microbiol.">
        <title>Complete genome sequence of Corynebacterium casei LMG S-19264T (=DSM 44701T), isolated from a smear-ripened cheese.</title>
        <authorList>
            <consortium name="US DOE Joint Genome Institute (JGI-PGF)"/>
            <person name="Walter F."/>
            <person name="Albersmeier A."/>
            <person name="Kalinowski J."/>
            <person name="Ruckert C."/>
        </authorList>
    </citation>
    <scope>NUCLEOTIDE SEQUENCE</scope>
    <source>
        <strain evidence="9">CGMCC 1.15085</strain>
    </source>
</reference>
<keyword evidence="5" id="KW-0378">Hydrolase</keyword>
<organism evidence="9 10">
    <name type="scientific">Flexivirga endophytica</name>
    <dbReference type="NCBI Taxonomy" id="1849103"/>
    <lineage>
        <taxon>Bacteria</taxon>
        <taxon>Bacillati</taxon>
        <taxon>Actinomycetota</taxon>
        <taxon>Actinomycetes</taxon>
        <taxon>Micrococcales</taxon>
        <taxon>Dermacoccaceae</taxon>
        <taxon>Flexivirga</taxon>
    </lineage>
</organism>
<evidence type="ECO:0000313" key="9">
    <source>
        <dbReference type="EMBL" id="GGB23365.1"/>
    </source>
</evidence>
<evidence type="ECO:0000256" key="1">
    <source>
        <dbReference type="ARBA" id="ARBA00001941"/>
    </source>
</evidence>
<dbReference type="SUPFAM" id="SSF55031">
    <property type="entry name" value="Bacterial exopeptidase dimerisation domain"/>
    <property type="match status" value="1"/>
</dbReference>
<proteinExistence type="inferred from homology"/>
<dbReference type="InterPro" id="IPR050072">
    <property type="entry name" value="Peptidase_M20A"/>
</dbReference>
<keyword evidence="4" id="KW-0479">Metal-binding</keyword>
<evidence type="ECO:0000256" key="3">
    <source>
        <dbReference type="ARBA" id="ARBA00006247"/>
    </source>
</evidence>
<dbReference type="InterPro" id="IPR002933">
    <property type="entry name" value="Peptidase_M20"/>
</dbReference>